<protein>
    <submittedName>
        <fullName evidence="1">Uncharacterized protein</fullName>
    </submittedName>
</protein>
<gene>
    <name evidence="1" type="ORF">DUNSADRAFT_2996</name>
</gene>
<name>A0ABQ7FVP9_DUNSA</name>
<evidence type="ECO:0000313" key="1">
    <source>
        <dbReference type="EMBL" id="KAF5826472.1"/>
    </source>
</evidence>
<proteinExistence type="predicted"/>
<reference evidence="1" key="1">
    <citation type="submission" date="2017-08" db="EMBL/GenBank/DDBJ databases">
        <authorList>
            <person name="Polle J.E."/>
            <person name="Barry K."/>
            <person name="Cushman J."/>
            <person name="Schmutz J."/>
            <person name="Tran D."/>
            <person name="Hathwaick L.T."/>
            <person name="Yim W.C."/>
            <person name="Jenkins J."/>
            <person name="Mckie-Krisberg Z.M."/>
            <person name="Prochnik S."/>
            <person name="Lindquist E."/>
            <person name="Dockter R.B."/>
            <person name="Adam C."/>
            <person name="Molina H."/>
            <person name="Bunkerborg J."/>
            <person name="Jin E."/>
            <person name="Buchheim M."/>
            <person name="Magnuson J."/>
        </authorList>
    </citation>
    <scope>NUCLEOTIDE SEQUENCE</scope>
    <source>
        <strain evidence="1">CCAP 19/18</strain>
    </source>
</reference>
<organism evidence="1 2">
    <name type="scientific">Dunaliella salina</name>
    <name type="common">Green alga</name>
    <name type="synonym">Protococcus salinus</name>
    <dbReference type="NCBI Taxonomy" id="3046"/>
    <lineage>
        <taxon>Eukaryota</taxon>
        <taxon>Viridiplantae</taxon>
        <taxon>Chlorophyta</taxon>
        <taxon>core chlorophytes</taxon>
        <taxon>Chlorophyceae</taxon>
        <taxon>CS clade</taxon>
        <taxon>Chlamydomonadales</taxon>
        <taxon>Dunaliellaceae</taxon>
        <taxon>Dunaliella</taxon>
    </lineage>
</organism>
<dbReference type="EMBL" id="MU070903">
    <property type="protein sequence ID" value="KAF5826472.1"/>
    <property type="molecule type" value="Genomic_DNA"/>
</dbReference>
<comment type="caution">
    <text evidence="1">The sequence shown here is derived from an EMBL/GenBank/DDBJ whole genome shotgun (WGS) entry which is preliminary data.</text>
</comment>
<dbReference type="Proteomes" id="UP000815325">
    <property type="component" value="Unassembled WGS sequence"/>
</dbReference>
<sequence length="62" mass="7338">MTRECPGKKLFFETFWNIFFFDLGVTISNELIPLSSSKRNLPLRTHNDQGAWGHVMYMSWKN</sequence>
<keyword evidence="2" id="KW-1185">Reference proteome</keyword>
<evidence type="ECO:0000313" key="2">
    <source>
        <dbReference type="Proteomes" id="UP000815325"/>
    </source>
</evidence>
<accession>A0ABQ7FVP9</accession>